<evidence type="ECO:0000313" key="1">
    <source>
        <dbReference type="EMBL" id="TNN51429.1"/>
    </source>
</evidence>
<keyword evidence="2" id="KW-1185">Reference proteome</keyword>
<dbReference type="Proteomes" id="UP000314294">
    <property type="component" value="Unassembled WGS sequence"/>
</dbReference>
<dbReference type="EMBL" id="SRLO01000583">
    <property type="protein sequence ID" value="TNN51429.1"/>
    <property type="molecule type" value="Genomic_DNA"/>
</dbReference>
<organism evidence="1 2">
    <name type="scientific">Liparis tanakae</name>
    <name type="common">Tanaka's snailfish</name>
    <dbReference type="NCBI Taxonomy" id="230148"/>
    <lineage>
        <taxon>Eukaryota</taxon>
        <taxon>Metazoa</taxon>
        <taxon>Chordata</taxon>
        <taxon>Craniata</taxon>
        <taxon>Vertebrata</taxon>
        <taxon>Euteleostomi</taxon>
        <taxon>Actinopterygii</taxon>
        <taxon>Neopterygii</taxon>
        <taxon>Teleostei</taxon>
        <taxon>Neoteleostei</taxon>
        <taxon>Acanthomorphata</taxon>
        <taxon>Eupercaria</taxon>
        <taxon>Perciformes</taxon>
        <taxon>Cottioidei</taxon>
        <taxon>Cottales</taxon>
        <taxon>Liparidae</taxon>
        <taxon>Liparis</taxon>
    </lineage>
</organism>
<proteinExistence type="predicted"/>
<comment type="caution">
    <text evidence="1">The sequence shown here is derived from an EMBL/GenBank/DDBJ whole genome shotgun (WGS) entry which is preliminary data.</text>
</comment>
<dbReference type="AlphaFoldDB" id="A0A4Z2GDK7"/>
<reference evidence="1 2" key="1">
    <citation type="submission" date="2019-03" db="EMBL/GenBank/DDBJ databases">
        <title>First draft genome of Liparis tanakae, snailfish: a comprehensive survey of snailfish specific genes.</title>
        <authorList>
            <person name="Kim W."/>
            <person name="Song I."/>
            <person name="Jeong J.-H."/>
            <person name="Kim D."/>
            <person name="Kim S."/>
            <person name="Ryu S."/>
            <person name="Song J.Y."/>
            <person name="Lee S.K."/>
        </authorList>
    </citation>
    <scope>NUCLEOTIDE SEQUENCE [LARGE SCALE GENOMIC DNA]</scope>
    <source>
        <tissue evidence="1">Muscle</tissue>
    </source>
</reference>
<gene>
    <name evidence="1" type="ORF">EYF80_038402</name>
</gene>
<name>A0A4Z2GDK7_9TELE</name>
<evidence type="ECO:0000313" key="2">
    <source>
        <dbReference type="Proteomes" id="UP000314294"/>
    </source>
</evidence>
<protein>
    <submittedName>
        <fullName evidence="1">Uncharacterized protein</fullName>
    </submittedName>
</protein>
<accession>A0A4Z2GDK7</accession>
<sequence length="66" mass="7204">MVLHVTDAHIDMHKNAVVRDFKKQRPGGHERDLSLTSLCASHLPLTWSLGFHGGVEVTGGDREEGG</sequence>